<reference evidence="1 2" key="1">
    <citation type="submission" date="2018-05" db="EMBL/GenBank/DDBJ databases">
        <title>Genetic diversity of glacier-inhabiting Cryobacterium bacteria in China and description of Cryobacterium mengkeensis sp. nov. and Arthrobacter glacialis sp. nov.</title>
        <authorList>
            <person name="Liu Q."/>
            <person name="Xin Y.-H."/>
        </authorList>
    </citation>
    <scope>NUCLEOTIDE SEQUENCE [LARGE SCALE GENOMIC DNA]</scope>
    <source>
        <strain evidence="1 2">LI2</strain>
    </source>
</reference>
<dbReference type="RefSeq" id="WP_110502047.1">
    <property type="nucleotide sequence ID" value="NZ_QJVD01000019.1"/>
</dbReference>
<sequence>MTNENAPENIYPWVTDELLPVAMRLARVDQLAYEAGALATHWSRRAPLTIKQVRRDGMNHLIAEAVSPIPPLAALLFSETINHLRAAIDNALLIKLESICAEPLTEAQIKSVAFPIHTDSDKLAEWTKASRKKGPKELTEGSLADTILKLQPLNDKESSAPIYSQLMALGFDSATRGEHPLLLLQAYSNADKHRQLRLAAAGAFVMDANGDFAMSLDTALEAGQTLHSLPVGARAIIDTYPYVAIQRATSGEWAGIGKELNALQRYVADTAIPMIMTGLAHPKGLPPQIDLDDNVQDLRQRLNEGQWTYAHERIGELALSLRTEEDFV</sequence>
<evidence type="ECO:0000313" key="1">
    <source>
        <dbReference type="EMBL" id="PYI65946.1"/>
    </source>
</evidence>
<proteinExistence type="predicted"/>
<dbReference type="OrthoDB" id="4554004at2"/>
<accession>A0A2V5LV89</accession>
<dbReference type="Proteomes" id="UP000247832">
    <property type="component" value="Unassembled WGS sequence"/>
</dbReference>
<protein>
    <submittedName>
        <fullName evidence="1">Uncharacterized protein</fullName>
    </submittedName>
</protein>
<dbReference type="AlphaFoldDB" id="A0A2V5LV89"/>
<organism evidence="1 2">
    <name type="scientific">Arthrobacter livingstonensis</name>
    <dbReference type="NCBI Taxonomy" id="670078"/>
    <lineage>
        <taxon>Bacteria</taxon>
        <taxon>Bacillati</taxon>
        <taxon>Actinomycetota</taxon>
        <taxon>Actinomycetes</taxon>
        <taxon>Micrococcales</taxon>
        <taxon>Micrococcaceae</taxon>
        <taxon>Arthrobacter</taxon>
    </lineage>
</organism>
<name>A0A2V5LV89_9MICC</name>
<dbReference type="EMBL" id="QJVD01000019">
    <property type="protein sequence ID" value="PYI65946.1"/>
    <property type="molecule type" value="Genomic_DNA"/>
</dbReference>
<keyword evidence="2" id="KW-1185">Reference proteome</keyword>
<gene>
    <name evidence="1" type="ORF">CVV68_16195</name>
</gene>
<evidence type="ECO:0000313" key="2">
    <source>
        <dbReference type="Proteomes" id="UP000247832"/>
    </source>
</evidence>
<comment type="caution">
    <text evidence="1">The sequence shown here is derived from an EMBL/GenBank/DDBJ whole genome shotgun (WGS) entry which is preliminary data.</text>
</comment>